<feature type="domain" description="MPN" evidence="7">
    <location>
        <begin position="109"/>
        <end position="231"/>
    </location>
</feature>
<organism evidence="8 9">
    <name type="scientific">Nitrospira moscoviensis</name>
    <dbReference type="NCBI Taxonomy" id="42253"/>
    <lineage>
        <taxon>Bacteria</taxon>
        <taxon>Pseudomonadati</taxon>
        <taxon>Nitrospirota</taxon>
        <taxon>Nitrospiria</taxon>
        <taxon>Nitrospirales</taxon>
        <taxon>Nitrospiraceae</taxon>
        <taxon>Nitrospira</taxon>
    </lineage>
</organism>
<dbReference type="NCBIfam" id="TIGR00608">
    <property type="entry name" value="radc"/>
    <property type="match status" value="1"/>
</dbReference>
<evidence type="ECO:0000256" key="6">
    <source>
        <dbReference type="RuleBase" id="RU003797"/>
    </source>
</evidence>
<dbReference type="InterPro" id="IPR001405">
    <property type="entry name" value="UPF0758"/>
</dbReference>
<dbReference type="InterPro" id="IPR046778">
    <property type="entry name" value="UPF0758_N"/>
</dbReference>
<dbReference type="OrthoDB" id="9804482at2"/>
<dbReference type="InterPro" id="IPR010994">
    <property type="entry name" value="RuvA_2-like"/>
</dbReference>
<dbReference type="PROSITE" id="PS01302">
    <property type="entry name" value="UPF0758"/>
    <property type="match status" value="1"/>
</dbReference>
<dbReference type="STRING" id="42253.NITMOv2_2056"/>
<keyword evidence="2" id="KW-0479">Metal-binding</keyword>
<dbReference type="PANTHER" id="PTHR30471">
    <property type="entry name" value="DNA REPAIR PROTEIN RADC"/>
    <property type="match status" value="1"/>
</dbReference>
<evidence type="ECO:0000256" key="1">
    <source>
        <dbReference type="ARBA" id="ARBA00022670"/>
    </source>
</evidence>
<dbReference type="GO" id="GO:0008237">
    <property type="term" value="F:metallopeptidase activity"/>
    <property type="evidence" value="ECO:0007669"/>
    <property type="project" value="UniProtKB-KW"/>
</dbReference>
<dbReference type="InterPro" id="IPR025657">
    <property type="entry name" value="RadC_JAB"/>
</dbReference>
<dbReference type="InterPro" id="IPR020891">
    <property type="entry name" value="UPF0758_CS"/>
</dbReference>
<dbReference type="AlphaFoldDB" id="A0A0K2GC03"/>
<keyword evidence="5" id="KW-0482">Metalloprotease</keyword>
<dbReference type="PANTHER" id="PTHR30471:SF3">
    <property type="entry name" value="UPF0758 PROTEIN YEES-RELATED"/>
    <property type="match status" value="1"/>
</dbReference>
<dbReference type="NCBIfam" id="NF000642">
    <property type="entry name" value="PRK00024.1"/>
    <property type="match status" value="1"/>
</dbReference>
<sequence length="237" mass="25753">MTVNGHRRGITYWPETERPRERLLAKGPQALTEAQLLAILLRTGRRDSSAVQVAMELLHRVGGVGGLAKCGIEELCHIPGVGPAKAAQLKAAIELGRRTLAEPLSTGTRITCSQDLFKHFHPTLRDLKHEVFKVVLLDAKHTILKEATVSEGSLTLSIVHPREVFALAVRESAASVIVLHNHPSGDPTPSPEDRQLTDRLVAAGRVLGIRVLDHLVMGDGKYVSFADQGWLTGQGND</sequence>
<proteinExistence type="inferred from homology"/>
<dbReference type="CDD" id="cd08071">
    <property type="entry name" value="MPN_DUF2466"/>
    <property type="match status" value="1"/>
</dbReference>
<dbReference type="SUPFAM" id="SSF47781">
    <property type="entry name" value="RuvA domain 2-like"/>
    <property type="match status" value="1"/>
</dbReference>
<dbReference type="RefSeq" id="WP_053379637.1">
    <property type="nucleotide sequence ID" value="NZ_CP011801.1"/>
</dbReference>
<keyword evidence="3" id="KW-0378">Hydrolase</keyword>
<accession>A0A0K2GC03</accession>
<dbReference type="InterPro" id="IPR037518">
    <property type="entry name" value="MPN"/>
</dbReference>
<evidence type="ECO:0000256" key="3">
    <source>
        <dbReference type="ARBA" id="ARBA00022801"/>
    </source>
</evidence>
<dbReference type="GO" id="GO:0046872">
    <property type="term" value="F:metal ion binding"/>
    <property type="evidence" value="ECO:0007669"/>
    <property type="project" value="UniProtKB-KW"/>
</dbReference>
<dbReference type="GO" id="GO:0006508">
    <property type="term" value="P:proteolysis"/>
    <property type="evidence" value="ECO:0007669"/>
    <property type="project" value="UniProtKB-KW"/>
</dbReference>
<gene>
    <name evidence="8" type="ORF">NITMOv2_2056</name>
</gene>
<evidence type="ECO:0000256" key="5">
    <source>
        <dbReference type="ARBA" id="ARBA00023049"/>
    </source>
</evidence>
<comment type="similarity">
    <text evidence="6">Belongs to the UPF0758 family.</text>
</comment>
<evidence type="ECO:0000313" key="8">
    <source>
        <dbReference type="EMBL" id="ALA58473.1"/>
    </source>
</evidence>
<dbReference type="Gene3D" id="3.40.140.10">
    <property type="entry name" value="Cytidine Deaminase, domain 2"/>
    <property type="match status" value="1"/>
</dbReference>
<dbReference type="Proteomes" id="UP000069205">
    <property type="component" value="Chromosome"/>
</dbReference>
<keyword evidence="9" id="KW-1185">Reference proteome</keyword>
<keyword evidence="1" id="KW-0645">Protease</keyword>
<keyword evidence="4" id="KW-0862">Zinc</keyword>
<dbReference type="Pfam" id="PF04002">
    <property type="entry name" value="RadC"/>
    <property type="match status" value="1"/>
</dbReference>
<dbReference type="PROSITE" id="PS50249">
    <property type="entry name" value="MPN"/>
    <property type="match status" value="1"/>
</dbReference>
<dbReference type="PATRIC" id="fig|42253.5.peg.2028"/>
<protein>
    <recommendedName>
        <fullName evidence="7">MPN domain-containing protein</fullName>
    </recommendedName>
</protein>
<dbReference type="KEGG" id="nmv:NITMOv2_2056"/>
<reference evidence="8 9" key="1">
    <citation type="journal article" date="2015" name="Proc. Natl. Acad. Sci. U.S.A.">
        <title>Expanded metabolic versatility of ubiquitous nitrite-oxidizing bacteria from the genus Nitrospira.</title>
        <authorList>
            <person name="Koch H."/>
            <person name="Lucker S."/>
            <person name="Albertsen M."/>
            <person name="Kitzinger K."/>
            <person name="Herbold C."/>
            <person name="Spieck E."/>
            <person name="Nielsen P.H."/>
            <person name="Wagner M."/>
            <person name="Daims H."/>
        </authorList>
    </citation>
    <scope>NUCLEOTIDE SEQUENCE [LARGE SCALE GENOMIC DNA]</scope>
    <source>
        <strain evidence="8 9">NSP M-1</strain>
    </source>
</reference>
<name>A0A0K2GC03_NITMO</name>
<dbReference type="Gene3D" id="1.10.150.20">
    <property type="entry name" value="5' to 3' exonuclease, C-terminal subdomain"/>
    <property type="match status" value="1"/>
</dbReference>
<evidence type="ECO:0000256" key="4">
    <source>
        <dbReference type="ARBA" id="ARBA00022833"/>
    </source>
</evidence>
<dbReference type="Pfam" id="PF20582">
    <property type="entry name" value="UPF0758_N"/>
    <property type="match status" value="1"/>
</dbReference>
<evidence type="ECO:0000313" key="9">
    <source>
        <dbReference type="Proteomes" id="UP000069205"/>
    </source>
</evidence>
<dbReference type="EMBL" id="CP011801">
    <property type="protein sequence ID" value="ALA58473.1"/>
    <property type="molecule type" value="Genomic_DNA"/>
</dbReference>
<evidence type="ECO:0000259" key="7">
    <source>
        <dbReference type="PROSITE" id="PS50249"/>
    </source>
</evidence>
<evidence type="ECO:0000256" key="2">
    <source>
        <dbReference type="ARBA" id="ARBA00022723"/>
    </source>
</evidence>